<dbReference type="AlphaFoldDB" id="A0A4Q1CFV6"/>
<gene>
    <name evidence="1" type="ORF">ESA94_18300</name>
</gene>
<comment type="caution">
    <text evidence="1">The sequence shown here is derived from an EMBL/GenBank/DDBJ whole genome shotgun (WGS) entry which is preliminary data.</text>
</comment>
<reference evidence="1 2" key="1">
    <citation type="submission" date="2019-01" db="EMBL/GenBank/DDBJ databases">
        <title>Lacibacter sp. strain TTM-7.</title>
        <authorList>
            <person name="Chen W.-M."/>
        </authorList>
    </citation>
    <scope>NUCLEOTIDE SEQUENCE [LARGE SCALE GENOMIC DNA]</scope>
    <source>
        <strain evidence="1 2">TTM-7</strain>
    </source>
</reference>
<accession>A0A4Q1CFV6</accession>
<name>A0A4Q1CFV6_9BACT</name>
<proteinExistence type="predicted"/>
<sequence>MEQNLKLLLKEIDECYSLAEKELLEKQNIESVEFKIRQELSNLVGGLDSQILLLKFKKLNGGLRSQLKSGFHNISTTKSKLENWRVLINEILDFLKASTKTFKNRLEKEGLFIESRSKKDSDLHLIIGQKDGKPDKAHIVLDEKTGDIRVEDNQLEPLELVQKIESIITLSDGKKIKITREAIEEVIE</sequence>
<evidence type="ECO:0000313" key="2">
    <source>
        <dbReference type="Proteomes" id="UP000290204"/>
    </source>
</evidence>
<organism evidence="1 2">
    <name type="scientific">Lacibacter luteus</name>
    <dbReference type="NCBI Taxonomy" id="2508719"/>
    <lineage>
        <taxon>Bacteria</taxon>
        <taxon>Pseudomonadati</taxon>
        <taxon>Bacteroidota</taxon>
        <taxon>Chitinophagia</taxon>
        <taxon>Chitinophagales</taxon>
        <taxon>Chitinophagaceae</taxon>
        <taxon>Lacibacter</taxon>
    </lineage>
</organism>
<dbReference type="EMBL" id="SDHW01000006">
    <property type="protein sequence ID" value="RXK58583.1"/>
    <property type="molecule type" value="Genomic_DNA"/>
</dbReference>
<dbReference type="Proteomes" id="UP000290204">
    <property type="component" value="Unassembled WGS sequence"/>
</dbReference>
<keyword evidence="2" id="KW-1185">Reference proteome</keyword>
<evidence type="ECO:0000313" key="1">
    <source>
        <dbReference type="EMBL" id="RXK58583.1"/>
    </source>
</evidence>
<protein>
    <submittedName>
        <fullName evidence="1">Uncharacterized protein</fullName>
    </submittedName>
</protein>
<dbReference type="RefSeq" id="WP_129132386.1">
    <property type="nucleotide sequence ID" value="NZ_SDHW01000006.1"/>
</dbReference>